<feature type="signal peptide" evidence="1">
    <location>
        <begin position="1"/>
        <end position="22"/>
    </location>
</feature>
<evidence type="ECO:0000256" key="1">
    <source>
        <dbReference type="SAM" id="SignalP"/>
    </source>
</evidence>
<geneLocation type="plasmid" evidence="4">
    <name>pva1</name>
</geneLocation>
<protein>
    <submittedName>
        <fullName evidence="3">PEP-CTERM sorting domain-containing protein</fullName>
    </submittedName>
</protein>
<dbReference type="RefSeq" id="WP_128813653.1">
    <property type="nucleotide sequence ID" value="NZ_CP032095.1"/>
</dbReference>
<keyword evidence="4" id="KW-1185">Reference proteome</keyword>
<evidence type="ECO:0000313" key="4">
    <source>
        <dbReference type="Proteomes" id="UP000262832"/>
    </source>
</evidence>
<dbReference type="NCBIfam" id="TIGR02595">
    <property type="entry name" value="PEP_CTERM"/>
    <property type="match status" value="1"/>
</dbReference>
<dbReference type="InterPro" id="IPR013424">
    <property type="entry name" value="Ice-binding_C"/>
</dbReference>
<gene>
    <name evidence="3" type="ORF">D1115_23170</name>
</gene>
<feature type="domain" description="Ice-binding protein C-terminal" evidence="2">
    <location>
        <begin position="278"/>
        <end position="301"/>
    </location>
</feature>
<name>A0ABN5PL02_9VIBR</name>
<dbReference type="Pfam" id="PF07589">
    <property type="entry name" value="PEP-CTERM"/>
    <property type="match status" value="1"/>
</dbReference>
<organism evidence="3 4">
    <name type="scientific">Vibrio alfacsensis</name>
    <dbReference type="NCBI Taxonomy" id="1074311"/>
    <lineage>
        <taxon>Bacteria</taxon>
        <taxon>Pseudomonadati</taxon>
        <taxon>Pseudomonadota</taxon>
        <taxon>Gammaproteobacteria</taxon>
        <taxon>Vibrionales</taxon>
        <taxon>Vibrionaceae</taxon>
        <taxon>Vibrio</taxon>
    </lineage>
</organism>
<dbReference type="Proteomes" id="UP000262832">
    <property type="component" value="Plasmid pVa1"/>
</dbReference>
<keyword evidence="1" id="KW-0732">Signal</keyword>
<dbReference type="EMBL" id="CP032095">
    <property type="protein sequence ID" value="AXY03780.1"/>
    <property type="molecule type" value="Genomic_DNA"/>
</dbReference>
<feature type="chain" id="PRO_5047513856" evidence="1">
    <location>
        <begin position="23"/>
        <end position="305"/>
    </location>
</feature>
<evidence type="ECO:0000259" key="2">
    <source>
        <dbReference type="Pfam" id="PF07589"/>
    </source>
</evidence>
<evidence type="ECO:0000313" key="3">
    <source>
        <dbReference type="EMBL" id="AXY03780.1"/>
    </source>
</evidence>
<proteinExistence type="predicted"/>
<keyword evidence="3" id="KW-0614">Plasmid</keyword>
<reference evidence="3 4" key="1">
    <citation type="submission" date="2018-08" db="EMBL/GenBank/DDBJ databases">
        <title>Genomic taxonomy of the Vibrionaceae family.</title>
        <authorList>
            <person name="Gomez-Gil B."/>
            <person name="Tanaka M."/>
            <person name="Sawabe T."/>
            <person name="Enciso-Ibarra K."/>
        </authorList>
    </citation>
    <scope>NUCLEOTIDE SEQUENCE [LARGE SCALE GENOMIC DNA]</scope>
    <source>
        <strain evidence="3 4">CAIM 1831</strain>
        <plasmid evidence="4">pva1</plasmid>
    </source>
</reference>
<sequence length="305" mass="32358">MKKLVSTSIAVALLSSAFSTMAGVDRKLSLVGVDFQYDPSTVYNELGTELPAGDPKTLIDADDDGFDDATGTSMTFATFRDNGPTGGFSGVNDAKLADGTAGSDGKADGTFGELSYADPLESITVLEQSDPIGNAGVYDKHILTYDTQPIALDFRIVLEQGSEIDGTGIYQVEEKYSFFDILTQDGVKDWGLALDAASSDAATIQVVEASGGSFDLTLVFAGLAGELFDTEEGNNLPFDVLDPDAKITFSFAFQNQVIYDWNEVIEGSGDGNVLYRSAIPEPGSLGLIGLALAGFGVMQRRRKQK</sequence>
<accession>A0ABN5PL02</accession>